<dbReference type="EMBL" id="LQYS01000086">
    <property type="protein sequence ID" value="KYD10519.1"/>
    <property type="molecule type" value="Genomic_DNA"/>
</dbReference>
<evidence type="ECO:0000313" key="2">
    <source>
        <dbReference type="Proteomes" id="UP000075455"/>
    </source>
</evidence>
<evidence type="ECO:0000313" key="1">
    <source>
        <dbReference type="EMBL" id="KYD10519.1"/>
    </source>
</evidence>
<accession>A0A150LES0</accession>
<protein>
    <submittedName>
        <fullName evidence="1">Uncharacterized protein</fullName>
    </submittedName>
</protein>
<gene>
    <name evidence="1" type="ORF">B4119_0859</name>
</gene>
<name>A0A150LES0_9BACL</name>
<dbReference type="AlphaFoldDB" id="A0A150LES0"/>
<sequence>MSLVSFVFIIIIVGQGVFHAQFLKMRFFVSLLSLFIIK</sequence>
<comment type="caution">
    <text evidence="1">The sequence shown here is derived from an EMBL/GenBank/DDBJ whole genome shotgun (WGS) entry which is preliminary data.</text>
</comment>
<reference evidence="1 2" key="1">
    <citation type="submission" date="2016-01" db="EMBL/GenBank/DDBJ databases">
        <title>Draft Genome Sequences of Seven Thermophilic Sporeformers Isolated from Foods.</title>
        <authorList>
            <person name="Berendsen E.M."/>
            <person name="Wells-Bennik M.H."/>
            <person name="Krawcyk A.O."/>
            <person name="De Jong A."/>
            <person name="Holsappel S."/>
            <person name="Eijlander R.T."/>
            <person name="Kuipers O.P."/>
        </authorList>
    </citation>
    <scope>NUCLEOTIDE SEQUENCE [LARGE SCALE GENOMIC DNA]</scope>
    <source>
        <strain evidence="1 2">B4119</strain>
    </source>
</reference>
<organism evidence="1 2">
    <name type="scientific">Saccharococcus caldoxylosilyticus</name>
    <dbReference type="NCBI Taxonomy" id="81408"/>
    <lineage>
        <taxon>Bacteria</taxon>
        <taxon>Bacillati</taxon>
        <taxon>Bacillota</taxon>
        <taxon>Bacilli</taxon>
        <taxon>Bacillales</taxon>
        <taxon>Anoxybacillaceae</taxon>
        <taxon>Saccharococcus</taxon>
    </lineage>
</organism>
<proteinExistence type="predicted"/>
<dbReference type="STRING" id="81408.B4119_0859"/>
<dbReference type="PATRIC" id="fig|81408.3.peg.247"/>
<dbReference type="Proteomes" id="UP000075455">
    <property type="component" value="Unassembled WGS sequence"/>
</dbReference>